<dbReference type="EMBL" id="JAIVEX010000014">
    <property type="protein sequence ID" value="MDB0524417.1"/>
    <property type="molecule type" value="Genomic_DNA"/>
</dbReference>
<protein>
    <recommendedName>
        <fullName evidence="3">Lipoprotein</fullName>
    </recommendedName>
</protein>
<sequence>MPVINRKFSGALLTAAVIGLSACTSYHYPSEAEQKVAALQARFPRYSFIVVRCDNSNAIADAVTVGALNAGASSANAKTIVDLLSRPDSPYVAVLGDGDTVAAATLGRALADSKGKARPGRTVLFVGDQQYEAKLMAVASDAGVKLEFVAFSN</sequence>
<evidence type="ECO:0000313" key="2">
    <source>
        <dbReference type="Proteomes" id="UP001143674"/>
    </source>
</evidence>
<dbReference type="RefSeq" id="WP_247571676.1">
    <property type="nucleotide sequence ID" value="NZ_JAIVEX010000014.1"/>
</dbReference>
<name>A0AAE3NJK4_RALSL</name>
<gene>
    <name evidence="1" type="ORF">LBW55_22670</name>
</gene>
<comment type="caution">
    <text evidence="1">The sequence shown here is derived from an EMBL/GenBank/DDBJ whole genome shotgun (WGS) entry which is preliminary data.</text>
</comment>
<dbReference type="AlphaFoldDB" id="A0AAE3NJK4"/>
<dbReference type="PROSITE" id="PS51257">
    <property type="entry name" value="PROKAR_LIPOPROTEIN"/>
    <property type="match status" value="1"/>
</dbReference>
<accession>A0AAE3NJK4</accession>
<dbReference type="Proteomes" id="UP001143674">
    <property type="component" value="Unassembled WGS sequence"/>
</dbReference>
<evidence type="ECO:0000313" key="1">
    <source>
        <dbReference type="EMBL" id="MDB0524417.1"/>
    </source>
</evidence>
<organism evidence="1 2">
    <name type="scientific">Ralstonia solanacearum</name>
    <name type="common">Pseudomonas solanacearum</name>
    <dbReference type="NCBI Taxonomy" id="305"/>
    <lineage>
        <taxon>Bacteria</taxon>
        <taxon>Pseudomonadati</taxon>
        <taxon>Pseudomonadota</taxon>
        <taxon>Betaproteobacteria</taxon>
        <taxon>Burkholderiales</taxon>
        <taxon>Burkholderiaceae</taxon>
        <taxon>Ralstonia</taxon>
        <taxon>Ralstonia solanacearum species complex</taxon>
    </lineage>
</organism>
<reference evidence="1" key="1">
    <citation type="submission" date="2021-09" db="EMBL/GenBank/DDBJ databases">
        <title>Genomic analysis of Ralstonia spp.</title>
        <authorList>
            <person name="Aburjaile F."/>
            <person name="Ariute J.C."/>
            <person name="Pais A.K.L."/>
            <person name="Albuquerque G.M.R."/>
            <person name="Silva A.M.F."/>
            <person name="Brenig B."/>
            <person name="Azevedo V."/>
            <person name="Matiuzzi M."/>
            <person name="Ramos R."/>
            <person name="Goes-Neto A."/>
            <person name="Soares S."/>
            <person name="Iseppon A.M.B."/>
            <person name="Souza E."/>
            <person name="Gama M."/>
        </authorList>
    </citation>
    <scope>NUCLEOTIDE SEQUENCE</scope>
    <source>
        <strain evidence="1">B4</strain>
    </source>
</reference>
<evidence type="ECO:0008006" key="3">
    <source>
        <dbReference type="Google" id="ProtNLM"/>
    </source>
</evidence>
<proteinExistence type="predicted"/>